<evidence type="ECO:0000256" key="1">
    <source>
        <dbReference type="ARBA" id="ARBA00023054"/>
    </source>
</evidence>
<dbReference type="PANTHER" id="PTHR31631">
    <property type="entry name" value="PROTEIN NETWORKED 2D"/>
    <property type="match status" value="1"/>
</dbReference>
<keyword evidence="6" id="KW-1185">Reference proteome</keyword>
<protein>
    <recommendedName>
        <fullName evidence="4">NAB domain-containing protein</fullName>
    </recommendedName>
</protein>
<feature type="compositionally biased region" description="Polar residues" evidence="3">
    <location>
        <begin position="123"/>
        <end position="134"/>
    </location>
</feature>
<reference evidence="5 6" key="1">
    <citation type="submission" date="2024-01" db="EMBL/GenBank/DDBJ databases">
        <title>The genomes of 5 underutilized Papilionoideae crops provide insights into root nodulation and disease resistance.</title>
        <authorList>
            <person name="Yuan L."/>
        </authorList>
    </citation>
    <scope>NUCLEOTIDE SEQUENCE [LARGE SCALE GENOMIC DNA]</scope>
    <source>
        <strain evidence="5">LY-2023</strain>
        <tissue evidence="5">Leaf</tissue>
    </source>
</reference>
<feature type="coiled-coil region" evidence="2">
    <location>
        <begin position="603"/>
        <end position="668"/>
    </location>
</feature>
<dbReference type="Pfam" id="PF25014">
    <property type="entry name" value="NET2A"/>
    <property type="match status" value="1"/>
</dbReference>
<dbReference type="Pfam" id="PF07765">
    <property type="entry name" value="KIP1"/>
    <property type="match status" value="1"/>
</dbReference>
<evidence type="ECO:0000256" key="2">
    <source>
        <dbReference type="SAM" id="Coils"/>
    </source>
</evidence>
<gene>
    <name evidence="5" type="ORF">RJT34_09970</name>
</gene>
<organism evidence="5 6">
    <name type="scientific">Clitoria ternatea</name>
    <name type="common">Butterfly pea</name>
    <dbReference type="NCBI Taxonomy" id="43366"/>
    <lineage>
        <taxon>Eukaryota</taxon>
        <taxon>Viridiplantae</taxon>
        <taxon>Streptophyta</taxon>
        <taxon>Embryophyta</taxon>
        <taxon>Tracheophyta</taxon>
        <taxon>Spermatophyta</taxon>
        <taxon>Magnoliopsida</taxon>
        <taxon>eudicotyledons</taxon>
        <taxon>Gunneridae</taxon>
        <taxon>Pentapetalae</taxon>
        <taxon>rosids</taxon>
        <taxon>fabids</taxon>
        <taxon>Fabales</taxon>
        <taxon>Fabaceae</taxon>
        <taxon>Papilionoideae</taxon>
        <taxon>50 kb inversion clade</taxon>
        <taxon>NPAAA clade</taxon>
        <taxon>indigoferoid/millettioid clade</taxon>
        <taxon>Phaseoleae</taxon>
        <taxon>Clitoria</taxon>
    </lineage>
</organism>
<evidence type="ECO:0000313" key="5">
    <source>
        <dbReference type="EMBL" id="KAK7311681.1"/>
    </source>
</evidence>
<accession>A0AAN9K833</accession>
<dbReference type="AlphaFoldDB" id="A0AAN9K833"/>
<evidence type="ECO:0000313" key="6">
    <source>
        <dbReference type="Proteomes" id="UP001359559"/>
    </source>
</evidence>
<comment type="caution">
    <text evidence="5">The sequence shown here is derived from an EMBL/GenBank/DDBJ whole genome shotgun (WGS) entry which is preliminary data.</text>
</comment>
<feature type="region of interest" description="Disordered" evidence="3">
    <location>
        <begin position="112"/>
        <end position="144"/>
    </location>
</feature>
<dbReference type="InterPro" id="IPR056889">
    <property type="entry name" value="NET2A-D/KIP1-like_C"/>
</dbReference>
<dbReference type="Pfam" id="PF24918">
    <property type="entry name" value="NET2A_C"/>
    <property type="match status" value="1"/>
</dbReference>
<evidence type="ECO:0000256" key="3">
    <source>
        <dbReference type="SAM" id="MobiDB-lite"/>
    </source>
</evidence>
<dbReference type="PANTHER" id="PTHR31631:SF21">
    <property type="entry name" value="KINASE INTERACTING (KIP1-LIKE) FAMILY PROTEIN"/>
    <property type="match status" value="1"/>
</dbReference>
<dbReference type="EMBL" id="JAYKXN010000002">
    <property type="protein sequence ID" value="KAK7311681.1"/>
    <property type="molecule type" value="Genomic_DNA"/>
</dbReference>
<sequence>MLRRAATNAYSWWWASHIRTKQSKWMEQSIQDMEEKVAEALKIIDGDGETFSQRAEMYYRKRPQLVGFVEEAYRAYRALAERYDLLSKELQSANRTIATVFPEQLTYRMDEDDGEENFHRKNSPSQVPNNQTPKPSIPEVPNIPKKDFRCQSMLLSRKRPQKKIAAAAKYPLTTPSSGPSKAEALAEVDKLQKDILALQTEKEFVRSLYEHSFEKYWEIEDQITEMQKRVCSLEDEFSISTVIEDNDACALMAATALNSCKETLARLQEAQAQSSEEAKAAYHMVKEAHDKFETLRDQFISKRSSQQDQVIEPNRREEGMASLEEEIQEHDVEPLQDIIKENLEEDSSNSLTMSEVAEKTDELVSKIVTLETSVSSQTVSVKKLRSEADELQKKISALEEDKEILLEDSEETKKKLKELEDELRRVKILNQSVKRKDKSLQTHFTESSSNLEHLLGKLNNVKPDEEGEIYENKSAPDGKQKEESEKPGYDLAIMKEVQTTEEKKEDYSESLSDIGKENDNCNLKENIYSGIEGIPELMVQDKYDLADLRSNLHIESLSELDDREKVQLEESKSVLKNYNDVRVKLIDVHMKIPDRICELSHQVKELKSAVETKDKEINILHRKLTCSDANPDESPCTSPENVDLRLQVRELKSAVETKDKEINILQQKLTCSDANPDESPCTSPENVDLHLQVRELKSAVETKDKEINILQKKLTYSDANPDESPCTSPENVDLHLQVRELKTVVETKDKEINILQQKLTYSDSNPYESPCISPTDYKFTPQEALLRMEAQRIKTQDPEIPPSNTNAGLVSASYAEQHQHVSISSRKAILVLRTGQENNKVSNELESGVSFVKELKNEVEKMLEELSQEIGIHNQGCGNEQIKQSNNRVRVPLKSFLFGMKLKKQKEPVF</sequence>
<dbReference type="GO" id="GO:0003779">
    <property type="term" value="F:actin binding"/>
    <property type="evidence" value="ECO:0007669"/>
    <property type="project" value="InterPro"/>
</dbReference>
<feature type="domain" description="NAB" evidence="4">
    <location>
        <begin position="10"/>
        <end position="90"/>
    </location>
</feature>
<name>A0AAN9K833_CLITE</name>
<evidence type="ECO:0000259" key="4">
    <source>
        <dbReference type="PROSITE" id="PS51774"/>
    </source>
</evidence>
<feature type="compositionally biased region" description="Basic and acidic residues" evidence="3">
    <location>
        <begin position="470"/>
        <end position="487"/>
    </location>
</feature>
<feature type="coiled-coil region" evidence="2">
    <location>
        <begin position="69"/>
        <end position="96"/>
    </location>
</feature>
<keyword evidence="1 2" id="KW-0175">Coiled coil</keyword>
<feature type="coiled-coil region" evidence="2">
    <location>
        <begin position="374"/>
        <end position="436"/>
    </location>
</feature>
<feature type="region of interest" description="Disordered" evidence="3">
    <location>
        <begin position="459"/>
        <end position="487"/>
    </location>
</feature>
<proteinExistence type="predicted"/>
<dbReference type="PROSITE" id="PS51774">
    <property type="entry name" value="NAB"/>
    <property type="match status" value="1"/>
</dbReference>
<dbReference type="InterPro" id="IPR011684">
    <property type="entry name" value="NAB"/>
</dbReference>
<dbReference type="InterPro" id="IPR056888">
    <property type="entry name" value="NET2A-D/KIP1-like_dom"/>
</dbReference>
<dbReference type="Proteomes" id="UP001359559">
    <property type="component" value="Unassembled WGS sequence"/>
</dbReference>